<dbReference type="CDD" id="cd00075">
    <property type="entry name" value="HATPase"/>
    <property type="match status" value="1"/>
</dbReference>
<dbReference type="InterPro" id="IPR003661">
    <property type="entry name" value="HisK_dim/P_dom"/>
</dbReference>
<dbReference type="AlphaFoldDB" id="A0A1B8GZG1"/>
<dbReference type="PROSITE" id="PS50109">
    <property type="entry name" value="HIS_KIN"/>
    <property type="match status" value="1"/>
</dbReference>
<dbReference type="InterPro" id="IPR050351">
    <property type="entry name" value="BphY/WalK/GraS-like"/>
</dbReference>
<dbReference type="GO" id="GO:0030295">
    <property type="term" value="F:protein kinase activator activity"/>
    <property type="evidence" value="ECO:0007669"/>
    <property type="project" value="TreeGrafter"/>
</dbReference>
<gene>
    <name evidence="11" type="ORF">AYY18_12565</name>
</gene>
<evidence type="ECO:0000256" key="4">
    <source>
        <dbReference type="ARBA" id="ARBA00022679"/>
    </source>
</evidence>
<reference evidence="12" key="1">
    <citation type="submission" date="2016-06" db="EMBL/GenBank/DDBJ databases">
        <authorList>
            <person name="Butler K."/>
        </authorList>
    </citation>
    <scope>NUCLEOTIDE SEQUENCE [LARGE SCALE GENOMIC DNA]</scope>
    <source>
        <strain evidence="12">GCSL-Mp20</strain>
    </source>
</reference>
<evidence type="ECO:0000256" key="6">
    <source>
        <dbReference type="ARBA" id="ARBA00022777"/>
    </source>
</evidence>
<evidence type="ECO:0000256" key="8">
    <source>
        <dbReference type="ARBA" id="ARBA00023012"/>
    </source>
</evidence>
<dbReference type="Proteomes" id="UP000092377">
    <property type="component" value="Unassembled WGS sequence"/>
</dbReference>
<dbReference type="InterPro" id="IPR003594">
    <property type="entry name" value="HATPase_dom"/>
</dbReference>
<feature type="transmembrane region" description="Helical" evidence="9">
    <location>
        <begin position="7"/>
        <end position="26"/>
    </location>
</feature>
<name>A0A1B8GZG1_9GAMM</name>
<dbReference type="Gene3D" id="3.30.565.10">
    <property type="entry name" value="Histidine kinase-like ATPase, C-terminal domain"/>
    <property type="match status" value="1"/>
</dbReference>
<evidence type="ECO:0000256" key="7">
    <source>
        <dbReference type="ARBA" id="ARBA00022840"/>
    </source>
</evidence>
<dbReference type="InterPro" id="IPR036097">
    <property type="entry name" value="HisK_dim/P_sf"/>
</dbReference>
<comment type="caution">
    <text evidence="11">The sequence shown here is derived from an EMBL/GenBank/DDBJ whole genome shotgun (WGS) entry which is preliminary data.</text>
</comment>
<sequence length="498" mass="56537">MKSKKFLYLFIVITVLITGLIGYFGYRTLSQESTLNEYQTQQLAKTRVAQTQNFILQQLGQKQIRFSAILAYLKPAPLSLNTLIAQDSDIEDLFVLEHNKLVFPDAYNPLNQKESRFIELITPIIQDPAILITGQHPSDDKRPDSGWYVMQEQQQPVLIYWHKLDNQIIGFKLSYVKLLSDIISGIDFNYEPDSLVISDNGLVLYQSLTRTYDKTKQPTYVQVLPFPIHAWKIDYYAANNNNYSLYYFTIGLLAVVILAVGIIALSLYREFSRATRLAGQQVSFVSQVSHELKTPLTNIMLYAELLKEIGQEEDSRNTHYLEVIISESSRLSRLIQNVLTFTKSPKINLQSVDINQLLAQIHTIFMPAFKVKGIHLVLAVEGQLNTCSDIDRITQIISNLLSNAEKYAAEGREVRLSACSDDKNIYIRVRDYGKGLSEKELKHIFRPFYRVKSEITEGVTGTGIGLTIALQLAQSLSGTLVAENCDSGLEFTLCIPRR</sequence>
<evidence type="ECO:0000256" key="2">
    <source>
        <dbReference type="ARBA" id="ARBA00012438"/>
    </source>
</evidence>
<keyword evidence="8" id="KW-0902">Two-component regulatory system</keyword>
<keyword evidence="7" id="KW-0067">ATP-binding</keyword>
<proteinExistence type="predicted"/>
<dbReference type="InterPro" id="IPR005467">
    <property type="entry name" value="His_kinase_dom"/>
</dbReference>
<keyword evidence="4" id="KW-0808">Transferase</keyword>
<feature type="domain" description="Histidine kinase" evidence="10">
    <location>
        <begin position="287"/>
        <end position="498"/>
    </location>
</feature>
<comment type="catalytic activity">
    <reaction evidence="1">
        <text>ATP + protein L-histidine = ADP + protein N-phospho-L-histidine.</text>
        <dbReference type="EC" id="2.7.13.3"/>
    </reaction>
</comment>
<dbReference type="Pfam" id="PF02518">
    <property type="entry name" value="HATPase_c"/>
    <property type="match status" value="1"/>
</dbReference>
<dbReference type="GO" id="GO:0007234">
    <property type="term" value="P:osmosensory signaling via phosphorelay pathway"/>
    <property type="evidence" value="ECO:0007669"/>
    <property type="project" value="TreeGrafter"/>
</dbReference>
<keyword evidence="9" id="KW-1133">Transmembrane helix</keyword>
<dbReference type="GO" id="GO:0000155">
    <property type="term" value="F:phosphorelay sensor kinase activity"/>
    <property type="evidence" value="ECO:0007669"/>
    <property type="project" value="InterPro"/>
</dbReference>
<keyword evidence="9" id="KW-0472">Membrane</keyword>
<evidence type="ECO:0000256" key="5">
    <source>
        <dbReference type="ARBA" id="ARBA00022741"/>
    </source>
</evidence>
<dbReference type="CDD" id="cd00082">
    <property type="entry name" value="HisKA"/>
    <property type="match status" value="1"/>
</dbReference>
<dbReference type="GO" id="GO:0005524">
    <property type="term" value="F:ATP binding"/>
    <property type="evidence" value="ECO:0007669"/>
    <property type="project" value="UniProtKB-KW"/>
</dbReference>
<keyword evidence="9" id="KW-0812">Transmembrane</keyword>
<dbReference type="PRINTS" id="PR00344">
    <property type="entry name" value="BCTRLSENSOR"/>
</dbReference>
<accession>A0A1B8GZG1</accession>
<dbReference type="Gene3D" id="1.10.287.130">
    <property type="match status" value="1"/>
</dbReference>
<feature type="transmembrane region" description="Helical" evidence="9">
    <location>
        <begin position="245"/>
        <end position="268"/>
    </location>
</feature>
<evidence type="ECO:0000256" key="9">
    <source>
        <dbReference type="SAM" id="Phobius"/>
    </source>
</evidence>
<dbReference type="FunFam" id="1.10.287.130:FF:000001">
    <property type="entry name" value="Two-component sensor histidine kinase"/>
    <property type="match status" value="1"/>
</dbReference>
<keyword evidence="3" id="KW-0597">Phosphoprotein</keyword>
<dbReference type="EMBL" id="LZEY01000061">
    <property type="protein sequence ID" value="OBU02210.1"/>
    <property type="molecule type" value="Genomic_DNA"/>
</dbReference>
<evidence type="ECO:0000259" key="10">
    <source>
        <dbReference type="PROSITE" id="PS50109"/>
    </source>
</evidence>
<evidence type="ECO:0000256" key="1">
    <source>
        <dbReference type="ARBA" id="ARBA00000085"/>
    </source>
</evidence>
<dbReference type="SMART" id="SM00387">
    <property type="entry name" value="HATPase_c"/>
    <property type="match status" value="1"/>
</dbReference>
<dbReference type="InterPro" id="IPR036890">
    <property type="entry name" value="HATPase_C_sf"/>
</dbReference>
<dbReference type="EC" id="2.7.13.3" evidence="2"/>
<dbReference type="PANTHER" id="PTHR42878">
    <property type="entry name" value="TWO-COMPONENT HISTIDINE KINASE"/>
    <property type="match status" value="1"/>
</dbReference>
<organism evidence="11 12">
    <name type="scientific">Morganella psychrotolerans</name>
    <dbReference type="NCBI Taxonomy" id="368603"/>
    <lineage>
        <taxon>Bacteria</taxon>
        <taxon>Pseudomonadati</taxon>
        <taxon>Pseudomonadota</taxon>
        <taxon>Gammaproteobacteria</taxon>
        <taxon>Enterobacterales</taxon>
        <taxon>Morganellaceae</taxon>
        <taxon>Morganella</taxon>
    </lineage>
</organism>
<evidence type="ECO:0000313" key="11">
    <source>
        <dbReference type="EMBL" id="OBU02210.1"/>
    </source>
</evidence>
<keyword evidence="6" id="KW-0418">Kinase</keyword>
<dbReference type="GO" id="GO:0000156">
    <property type="term" value="F:phosphorelay response regulator activity"/>
    <property type="evidence" value="ECO:0007669"/>
    <property type="project" value="TreeGrafter"/>
</dbReference>
<evidence type="ECO:0000313" key="12">
    <source>
        <dbReference type="Proteomes" id="UP000092377"/>
    </source>
</evidence>
<evidence type="ECO:0000256" key="3">
    <source>
        <dbReference type="ARBA" id="ARBA00022553"/>
    </source>
</evidence>
<dbReference type="Pfam" id="PF00512">
    <property type="entry name" value="HisKA"/>
    <property type="match status" value="1"/>
</dbReference>
<dbReference type="SUPFAM" id="SSF55874">
    <property type="entry name" value="ATPase domain of HSP90 chaperone/DNA topoisomerase II/histidine kinase"/>
    <property type="match status" value="1"/>
</dbReference>
<keyword evidence="12" id="KW-1185">Reference proteome</keyword>
<dbReference type="SMART" id="SM00388">
    <property type="entry name" value="HisKA"/>
    <property type="match status" value="1"/>
</dbReference>
<dbReference type="InterPro" id="IPR004358">
    <property type="entry name" value="Sig_transdc_His_kin-like_C"/>
</dbReference>
<dbReference type="OrthoDB" id="9770795at2"/>
<keyword evidence="5" id="KW-0547">Nucleotide-binding</keyword>
<dbReference type="PANTHER" id="PTHR42878:SF7">
    <property type="entry name" value="SENSOR HISTIDINE KINASE GLRK"/>
    <property type="match status" value="1"/>
</dbReference>
<dbReference type="RefSeq" id="WP_067406784.1">
    <property type="nucleotide sequence ID" value="NZ_LZEY01000061.1"/>
</dbReference>
<dbReference type="SUPFAM" id="SSF47384">
    <property type="entry name" value="Homodimeric domain of signal transducing histidine kinase"/>
    <property type="match status" value="1"/>
</dbReference>
<protein>
    <recommendedName>
        <fullName evidence="2">histidine kinase</fullName>
        <ecNumber evidence="2">2.7.13.3</ecNumber>
    </recommendedName>
</protein>